<feature type="compositionally biased region" description="Polar residues" evidence="1">
    <location>
        <begin position="20"/>
        <end position="34"/>
    </location>
</feature>
<keyword evidence="3" id="KW-1185">Reference proteome</keyword>
<feature type="region of interest" description="Disordered" evidence="1">
    <location>
        <begin position="1"/>
        <end position="34"/>
    </location>
</feature>
<dbReference type="Proteomes" id="UP000836841">
    <property type="component" value="Chromosome 6"/>
</dbReference>
<reference evidence="2 3" key="1">
    <citation type="submission" date="2022-03" db="EMBL/GenBank/DDBJ databases">
        <authorList>
            <person name="Nunn A."/>
            <person name="Chopra R."/>
            <person name="Nunn A."/>
            <person name="Contreras Garrido A."/>
        </authorList>
    </citation>
    <scope>NUCLEOTIDE SEQUENCE [LARGE SCALE GENOMIC DNA]</scope>
</reference>
<dbReference type="AlphaFoldDB" id="A0AAU9SUL2"/>
<gene>
    <name evidence="2" type="ORF">TAV2_LOCUS20941</name>
</gene>
<evidence type="ECO:0000256" key="1">
    <source>
        <dbReference type="SAM" id="MobiDB-lite"/>
    </source>
</evidence>
<name>A0AAU9SUL2_THLAR</name>
<accession>A0AAU9SUL2</accession>
<sequence>MRDVEKMVGSRTISEPHISSFGSPLRTPQSNPLEHQQTLRLQTMIAKKKIFLFLKDVRSSCADTEGTNPCEVHMMVVLTPSLIYLNIQKRNQLFTSPSGKAIQKLDSQH</sequence>
<evidence type="ECO:0000313" key="2">
    <source>
        <dbReference type="EMBL" id="CAH2072468.1"/>
    </source>
</evidence>
<evidence type="ECO:0000313" key="3">
    <source>
        <dbReference type="Proteomes" id="UP000836841"/>
    </source>
</evidence>
<proteinExistence type="predicted"/>
<protein>
    <submittedName>
        <fullName evidence="2">Uncharacterized protein</fullName>
    </submittedName>
</protein>
<organism evidence="2 3">
    <name type="scientific">Thlaspi arvense</name>
    <name type="common">Field penny-cress</name>
    <dbReference type="NCBI Taxonomy" id="13288"/>
    <lineage>
        <taxon>Eukaryota</taxon>
        <taxon>Viridiplantae</taxon>
        <taxon>Streptophyta</taxon>
        <taxon>Embryophyta</taxon>
        <taxon>Tracheophyta</taxon>
        <taxon>Spermatophyta</taxon>
        <taxon>Magnoliopsida</taxon>
        <taxon>eudicotyledons</taxon>
        <taxon>Gunneridae</taxon>
        <taxon>Pentapetalae</taxon>
        <taxon>rosids</taxon>
        <taxon>malvids</taxon>
        <taxon>Brassicales</taxon>
        <taxon>Brassicaceae</taxon>
        <taxon>Thlaspideae</taxon>
        <taxon>Thlaspi</taxon>
    </lineage>
</organism>
<dbReference type="EMBL" id="OU466862">
    <property type="protein sequence ID" value="CAH2072468.1"/>
    <property type="molecule type" value="Genomic_DNA"/>
</dbReference>